<dbReference type="Pfam" id="PF01494">
    <property type="entry name" value="FAD_binding_3"/>
    <property type="match status" value="1"/>
</dbReference>
<sequence>MTQNHFDIIVVGGGIAGSASALGLAQLGYSVAHMNPKPTTTHPNDTWDSRIYALSQSSVALLKRLHVWDALDTSRICPVSDMRVMGDINDDDVLRGSLHLSAYSSALPELAWIVEQRHIQTILDQALRFTPNVQRFDATATELIITDSEVRLSTSNEALQASLIVGADGANSWVRQSLGIETEVFDYQRFGVVANFSISQPHHNTAYQWFLSDGEVLALLPLPNQMVSMVYSCTKAHADIWCNAPSDALSAHIGQLSSHTLGSLTALSRAQSFPLKRQRAQHLVSQRALLISDAAHTMHPLAGQGLNLGLQDLTSLLDTLLESQASEPHRSIDDPVLLRRYERACATPTFEMQSVTHALQRLFASHHPIIRHARNMGMNVLDIIPPLKRRLIQQAMGHAPTEFK</sequence>
<comment type="similarity">
    <text evidence="3">Belongs to the UbiH/COQ6 family.</text>
</comment>
<evidence type="ECO:0000313" key="9">
    <source>
        <dbReference type="EMBL" id="GHA70556.1"/>
    </source>
</evidence>
<dbReference type="GO" id="GO:0004497">
    <property type="term" value="F:monooxygenase activity"/>
    <property type="evidence" value="ECO:0007669"/>
    <property type="project" value="UniProtKB-KW"/>
</dbReference>
<accession>A0A8J3G0I7</accession>
<dbReference type="Gene3D" id="3.50.50.60">
    <property type="entry name" value="FAD/NAD(P)-binding domain"/>
    <property type="match status" value="2"/>
</dbReference>
<evidence type="ECO:0000259" key="8">
    <source>
        <dbReference type="Pfam" id="PF01494"/>
    </source>
</evidence>
<feature type="domain" description="FAD-binding" evidence="8">
    <location>
        <begin position="7"/>
        <end position="322"/>
    </location>
</feature>
<dbReference type="PROSITE" id="PS01304">
    <property type="entry name" value="UBIH"/>
    <property type="match status" value="1"/>
</dbReference>
<comment type="caution">
    <text evidence="9">The sequence shown here is derived from an EMBL/GenBank/DDBJ whole genome shotgun (WGS) entry which is preliminary data.</text>
</comment>
<dbReference type="InterPro" id="IPR018168">
    <property type="entry name" value="Ubi_Hdrlase_CS"/>
</dbReference>
<organism evidence="9 10">
    <name type="scientific">Formosimonas limnophila</name>
    <dbReference type="NCBI Taxonomy" id="1384487"/>
    <lineage>
        <taxon>Bacteria</taxon>
        <taxon>Pseudomonadati</taxon>
        <taxon>Pseudomonadota</taxon>
        <taxon>Betaproteobacteria</taxon>
        <taxon>Burkholderiales</taxon>
        <taxon>Burkholderiaceae</taxon>
        <taxon>Formosimonas</taxon>
    </lineage>
</organism>
<dbReference type="InterPro" id="IPR036188">
    <property type="entry name" value="FAD/NAD-bd_sf"/>
</dbReference>
<dbReference type="NCBIfam" id="TIGR01988">
    <property type="entry name" value="Ubi-OHases"/>
    <property type="match status" value="1"/>
</dbReference>
<keyword evidence="10" id="KW-1185">Reference proteome</keyword>
<dbReference type="PANTHER" id="PTHR43876">
    <property type="entry name" value="UBIQUINONE BIOSYNTHESIS MONOOXYGENASE COQ6, MITOCHONDRIAL"/>
    <property type="match status" value="1"/>
</dbReference>
<dbReference type="GO" id="GO:0071949">
    <property type="term" value="F:FAD binding"/>
    <property type="evidence" value="ECO:0007669"/>
    <property type="project" value="InterPro"/>
</dbReference>
<evidence type="ECO:0000256" key="3">
    <source>
        <dbReference type="ARBA" id="ARBA00005349"/>
    </source>
</evidence>
<proteinExistence type="inferred from homology"/>
<dbReference type="GO" id="GO:0006744">
    <property type="term" value="P:ubiquinone biosynthetic process"/>
    <property type="evidence" value="ECO:0007669"/>
    <property type="project" value="UniProtKB-UniPathway"/>
</dbReference>
<evidence type="ECO:0000256" key="7">
    <source>
        <dbReference type="ARBA" id="ARBA00023033"/>
    </source>
</evidence>
<dbReference type="InterPro" id="IPR051205">
    <property type="entry name" value="UbiH/COQ6_monooxygenase"/>
</dbReference>
<evidence type="ECO:0000313" key="10">
    <source>
        <dbReference type="Proteomes" id="UP000614287"/>
    </source>
</evidence>
<dbReference type="InterPro" id="IPR010971">
    <property type="entry name" value="UbiH/COQ6"/>
</dbReference>
<reference evidence="9" key="1">
    <citation type="journal article" date="2014" name="Int. J. Syst. Evol. Microbiol.">
        <title>Complete genome sequence of Corynebacterium casei LMG S-19264T (=DSM 44701T), isolated from a smear-ripened cheese.</title>
        <authorList>
            <consortium name="US DOE Joint Genome Institute (JGI-PGF)"/>
            <person name="Walter F."/>
            <person name="Albersmeier A."/>
            <person name="Kalinowski J."/>
            <person name="Ruckert C."/>
        </authorList>
    </citation>
    <scope>NUCLEOTIDE SEQUENCE</scope>
    <source>
        <strain evidence="9">KCTC 32501</strain>
    </source>
</reference>
<dbReference type="InterPro" id="IPR002938">
    <property type="entry name" value="FAD-bd"/>
</dbReference>
<comment type="pathway">
    <text evidence="2">Cofactor biosynthesis; ubiquinone biosynthesis.</text>
</comment>
<keyword evidence="9" id="KW-0830">Ubiquinone</keyword>
<dbReference type="RefSeq" id="WP_189492306.1">
    <property type="nucleotide sequence ID" value="NZ_BMZG01000004.1"/>
</dbReference>
<reference evidence="9" key="2">
    <citation type="submission" date="2020-09" db="EMBL/GenBank/DDBJ databases">
        <authorList>
            <person name="Sun Q."/>
            <person name="Kim S."/>
        </authorList>
    </citation>
    <scope>NUCLEOTIDE SEQUENCE</scope>
    <source>
        <strain evidence="9">KCTC 32501</strain>
    </source>
</reference>
<evidence type="ECO:0000256" key="2">
    <source>
        <dbReference type="ARBA" id="ARBA00004749"/>
    </source>
</evidence>
<keyword evidence="7" id="KW-0503">Monooxygenase</keyword>
<gene>
    <name evidence="9" type="ORF">GCM10009007_09180</name>
</gene>
<dbReference type="PRINTS" id="PR00420">
    <property type="entry name" value="RNGMNOXGNASE"/>
</dbReference>
<evidence type="ECO:0000256" key="4">
    <source>
        <dbReference type="ARBA" id="ARBA00022630"/>
    </source>
</evidence>
<evidence type="ECO:0000256" key="1">
    <source>
        <dbReference type="ARBA" id="ARBA00001974"/>
    </source>
</evidence>
<evidence type="ECO:0000256" key="6">
    <source>
        <dbReference type="ARBA" id="ARBA00023002"/>
    </source>
</evidence>
<protein>
    <submittedName>
        <fullName evidence="9">Ubiquinone biosynthesis hydroxylase</fullName>
    </submittedName>
</protein>
<keyword evidence="6" id="KW-0560">Oxidoreductase</keyword>
<keyword evidence="5" id="KW-0274">FAD</keyword>
<dbReference type="SUPFAM" id="SSF51905">
    <property type="entry name" value="FAD/NAD(P)-binding domain"/>
    <property type="match status" value="1"/>
</dbReference>
<name>A0A8J3G0I7_9BURK</name>
<comment type="cofactor">
    <cofactor evidence="1">
        <name>FAD</name>
        <dbReference type="ChEBI" id="CHEBI:57692"/>
    </cofactor>
</comment>
<keyword evidence="4" id="KW-0285">Flavoprotein</keyword>
<evidence type="ECO:0000256" key="5">
    <source>
        <dbReference type="ARBA" id="ARBA00022827"/>
    </source>
</evidence>
<dbReference type="AlphaFoldDB" id="A0A8J3G0I7"/>
<dbReference type="UniPathway" id="UPA00232"/>
<dbReference type="GO" id="GO:0016705">
    <property type="term" value="F:oxidoreductase activity, acting on paired donors, with incorporation or reduction of molecular oxygen"/>
    <property type="evidence" value="ECO:0007669"/>
    <property type="project" value="InterPro"/>
</dbReference>
<dbReference type="Proteomes" id="UP000614287">
    <property type="component" value="Unassembled WGS sequence"/>
</dbReference>
<dbReference type="EMBL" id="BMZG01000004">
    <property type="protein sequence ID" value="GHA70556.1"/>
    <property type="molecule type" value="Genomic_DNA"/>
</dbReference>
<dbReference type="PANTHER" id="PTHR43876:SF7">
    <property type="entry name" value="UBIQUINONE BIOSYNTHESIS MONOOXYGENASE COQ6, MITOCHONDRIAL"/>
    <property type="match status" value="1"/>
</dbReference>